<dbReference type="InterPro" id="IPR056488">
    <property type="entry name" value="Zn_ribbon_HMPTM"/>
</dbReference>
<dbReference type="Gene3D" id="3.20.20.70">
    <property type="entry name" value="Aldolase class I"/>
    <property type="match status" value="1"/>
</dbReference>
<dbReference type="InterPro" id="IPR054698">
    <property type="entry name" value="rSAM_Se_TrsS"/>
</dbReference>
<evidence type="ECO:0000256" key="2">
    <source>
        <dbReference type="ARBA" id="ARBA00022723"/>
    </source>
</evidence>
<dbReference type="InterPro" id="IPR013785">
    <property type="entry name" value="Aldolase_TIM"/>
</dbReference>
<dbReference type="AlphaFoldDB" id="D1APT2"/>
<keyword evidence="1" id="KW-0949">S-adenosyl-L-methionine</keyword>
<dbReference type="EMBL" id="CP001739">
    <property type="protein sequence ID" value="ACZ10116.1"/>
    <property type="molecule type" value="Genomic_DNA"/>
</dbReference>
<dbReference type="PANTHER" id="PTHR43306">
    <property type="entry name" value="7,8-DIHYDRO-6-HYDROXYMETHYLPTERIN DIMETHYLTRANSFERASE"/>
    <property type="match status" value="1"/>
</dbReference>
<keyword evidence="7" id="KW-1185">Reference proteome</keyword>
<dbReference type="InterPro" id="IPR034474">
    <property type="entry name" value="Methyltransferase_Class_D"/>
</dbReference>
<proteinExistence type="predicted"/>
<dbReference type="SUPFAM" id="SSF102114">
    <property type="entry name" value="Radical SAM enzymes"/>
    <property type="match status" value="1"/>
</dbReference>
<dbReference type="SFLD" id="SFLDG01067">
    <property type="entry name" value="SPASM/twitch_domain_containing"/>
    <property type="match status" value="1"/>
</dbReference>
<evidence type="ECO:0000256" key="1">
    <source>
        <dbReference type="ARBA" id="ARBA00022691"/>
    </source>
</evidence>
<dbReference type="CDD" id="cd01335">
    <property type="entry name" value="Radical_SAM"/>
    <property type="match status" value="1"/>
</dbReference>
<dbReference type="eggNOG" id="COG1964">
    <property type="taxonomic scope" value="Bacteria"/>
</dbReference>
<reference evidence="6 7" key="2">
    <citation type="journal article" date="2010" name="Stand. Genomic Sci.">
        <title>Complete genome sequence of Sebaldella termitidis type strain (NCTC 11300).</title>
        <authorList>
            <person name="Harmon-Smith M."/>
            <person name="Celia L."/>
            <person name="Chertkov O."/>
            <person name="Lapidus A."/>
            <person name="Copeland A."/>
            <person name="Glavina Del Rio T."/>
            <person name="Nolan M."/>
            <person name="Lucas S."/>
            <person name="Tice H."/>
            <person name="Cheng J.F."/>
            <person name="Han C."/>
            <person name="Detter J.C."/>
            <person name="Bruce D."/>
            <person name="Goodwin L."/>
            <person name="Pitluck S."/>
            <person name="Pati A."/>
            <person name="Liolios K."/>
            <person name="Ivanova N."/>
            <person name="Mavromatis K."/>
            <person name="Mikhailova N."/>
            <person name="Chen A."/>
            <person name="Palaniappan K."/>
            <person name="Land M."/>
            <person name="Hauser L."/>
            <person name="Chang Y.J."/>
            <person name="Jeffries C.D."/>
            <person name="Brettin T."/>
            <person name="Goker M."/>
            <person name="Beck B."/>
            <person name="Bristow J."/>
            <person name="Eisen J.A."/>
            <person name="Markowitz V."/>
            <person name="Hugenholtz P."/>
            <person name="Kyrpides N.C."/>
            <person name="Klenk H.P."/>
            <person name="Chen F."/>
        </authorList>
    </citation>
    <scope>NUCLEOTIDE SEQUENCE [LARGE SCALE GENOMIC DNA]</scope>
    <source>
        <strain evidence="7">ATCC 33386 / NCTC 11300</strain>
    </source>
</reference>
<dbReference type="KEGG" id="str:Sterm_3275"/>
<accession>D1APT2</accession>
<dbReference type="NCBIfam" id="NF045646">
    <property type="entry name" value="rSAM_Se_TrsS"/>
    <property type="match status" value="1"/>
</dbReference>
<keyword evidence="4" id="KW-0411">Iron-sulfur</keyword>
<dbReference type="SFLD" id="SFLDG01100">
    <property type="entry name" value="methyltransferase_(Class_D)"/>
    <property type="match status" value="1"/>
</dbReference>
<dbReference type="GO" id="GO:0003824">
    <property type="term" value="F:catalytic activity"/>
    <property type="evidence" value="ECO:0007669"/>
    <property type="project" value="InterPro"/>
</dbReference>
<protein>
    <submittedName>
        <fullName evidence="6">Radical SAM domain protein</fullName>
    </submittedName>
</protein>
<dbReference type="GO" id="GO:0051536">
    <property type="term" value="F:iron-sulfur cluster binding"/>
    <property type="evidence" value="ECO:0007669"/>
    <property type="project" value="UniProtKB-KW"/>
</dbReference>
<dbReference type="InterPro" id="IPR058240">
    <property type="entry name" value="rSAM_sf"/>
</dbReference>
<keyword evidence="2" id="KW-0479">Metal-binding</keyword>
<dbReference type="STRING" id="526218.Sterm_3275"/>
<evidence type="ECO:0000313" key="6">
    <source>
        <dbReference type="EMBL" id="ACZ10116.1"/>
    </source>
</evidence>
<gene>
    <name evidence="6" type="ordered locus">Sterm_3275</name>
</gene>
<evidence type="ECO:0000313" key="7">
    <source>
        <dbReference type="Proteomes" id="UP000000845"/>
    </source>
</evidence>
<name>D1APT2_SEBTE</name>
<evidence type="ECO:0000259" key="5">
    <source>
        <dbReference type="PROSITE" id="PS51918"/>
    </source>
</evidence>
<dbReference type="SFLD" id="SFLDS00029">
    <property type="entry name" value="Radical_SAM"/>
    <property type="match status" value="1"/>
</dbReference>
<evidence type="ECO:0000256" key="4">
    <source>
        <dbReference type="ARBA" id="ARBA00023014"/>
    </source>
</evidence>
<dbReference type="GO" id="GO:0046872">
    <property type="term" value="F:metal ion binding"/>
    <property type="evidence" value="ECO:0007669"/>
    <property type="project" value="UniProtKB-KW"/>
</dbReference>
<organism evidence="6 7">
    <name type="scientific">Sebaldella termitidis (strain ATCC 33386 / NCTC 11300)</name>
    <dbReference type="NCBI Taxonomy" id="526218"/>
    <lineage>
        <taxon>Bacteria</taxon>
        <taxon>Fusobacteriati</taxon>
        <taxon>Fusobacteriota</taxon>
        <taxon>Fusobacteriia</taxon>
        <taxon>Fusobacteriales</taxon>
        <taxon>Leptotrichiaceae</taxon>
        <taxon>Sebaldella</taxon>
    </lineage>
</organism>
<dbReference type="PROSITE" id="PS51918">
    <property type="entry name" value="RADICAL_SAM"/>
    <property type="match status" value="1"/>
</dbReference>
<dbReference type="Pfam" id="PF04055">
    <property type="entry name" value="Radical_SAM"/>
    <property type="match status" value="1"/>
</dbReference>
<dbReference type="Pfam" id="PF23545">
    <property type="entry name" value="Zn_ribbon_HMPTM"/>
    <property type="match status" value="1"/>
</dbReference>
<dbReference type="RefSeq" id="WP_012862698.1">
    <property type="nucleotide sequence ID" value="NC_013517.1"/>
</dbReference>
<keyword evidence="3" id="KW-0408">Iron</keyword>
<dbReference type="InterPro" id="IPR006638">
    <property type="entry name" value="Elp3/MiaA/NifB-like_rSAM"/>
</dbReference>
<dbReference type="SMART" id="SM00729">
    <property type="entry name" value="Elp3"/>
    <property type="match status" value="1"/>
</dbReference>
<dbReference type="Proteomes" id="UP000000845">
    <property type="component" value="Chromosome"/>
</dbReference>
<evidence type="ECO:0000256" key="3">
    <source>
        <dbReference type="ARBA" id="ARBA00023004"/>
    </source>
</evidence>
<dbReference type="HOGENOM" id="CLU_023791_0_0_0"/>
<reference evidence="7" key="1">
    <citation type="submission" date="2009-09" db="EMBL/GenBank/DDBJ databases">
        <title>The complete chromosome of Sebaldella termitidis ATCC 33386.</title>
        <authorList>
            <consortium name="US DOE Joint Genome Institute (JGI-PGF)"/>
            <person name="Lucas S."/>
            <person name="Copeland A."/>
            <person name="Lapidus A."/>
            <person name="Glavina del Rio T."/>
            <person name="Dalin E."/>
            <person name="Tice H."/>
            <person name="Bruce D."/>
            <person name="Goodwin L."/>
            <person name="Pitluck S."/>
            <person name="Kyrpides N."/>
            <person name="Mavromatis K."/>
            <person name="Ivanova N."/>
            <person name="Mikhailova N."/>
            <person name="Sims D."/>
            <person name="Meincke L."/>
            <person name="Brettin T."/>
            <person name="Detter J.C."/>
            <person name="Han C."/>
            <person name="Larimer F."/>
            <person name="Land M."/>
            <person name="Hauser L."/>
            <person name="Markowitz V."/>
            <person name="Cheng J.F."/>
            <person name="Hugenholtz P."/>
            <person name="Woyke T."/>
            <person name="Wu D."/>
            <person name="Eisen J.A."/>
        </authorList>
    </citation>
    <scope>NUCLEOTIDE SEQUENCE [LARGE SCALE GENOMIC DNA]</scope>
    <source>
        <strain evidence="7">ATCC 33386 / NCTC 11300</strain>
    </source>
</reference>
<feature type="domain" description="Radical SAM core" evidence="5">
    <location>
        <begin position="86"/>
        <end position="304"/>
    </location>
</feature>
<sequence length="447" mass="50445">MKNNIIAATKSLCPVCLKKISADYTAEDGKVYLFKECDLHGSFKTLVWDNEDHFRQFYKPDSSRDKPLNAKKSEAGCPFDCGICESHRQATCCVLLEVTDRCNLNCPVCFAKAGSEVSSDPSLEKISEWYDMLLKSGGPFNIQLSGGEPTMRHDLDEIIKLGKSKGFDFFQLNTNGIRIGEDMEYLKKLADSGLNTVFLQFDGFSDNTFEYLRGKNILNKKLKAIENCKKLNIGVVLVPTLKKGINDHEIGDIINFAADNMPHIRSVHFQPMSFFGRYGKAPDNEDRMTIYKVLEEIEKQTNGKMKIKDFDSGSAEHSLCSFHGDFFKENDEIKPVKLKSNSCCSSQSARKSVARKWSMMKFDPGSAKEKSGFNLQSIDSFLDKVNNNKISISGMAFQDVWNLDIDRLQKCYIHTVSQNSGLIPFCAYNLTSLSGEGLYRKTFEQQE</sequence>
<dbReference type="PANTHER" id="PTHR43306:SF1">
    <property type="entry name" value="7,8-DIHYDRO-6-HYDROXYMETHYLPTERIN DIMETHYLTRANSFERASE"/>
    <property type="match status" value="1"/>
</dbReference>
<dbReference type="InterPro" id="IPR007197">
    <property type="entry name" value="rSAM"/>
</dbReference>